<dbReference type="SUPFAM" id="SSF47413">
    <property type="entry name" value="lambda repressor-like DNA-binding domains"/>
    <property type="match status" value="1"/>
</dbReference>
<dbReference type="InterPro" id="IPR001387">
    <property type="entry name" value="Cro/C1-type_HTH"/>
</dbReference>
<feature type="domain" description="HTH cro/C1-type" evidence="1">
    <location>
        <begin position="66"/>
        <end position="120"/>
    </location>
</feature>
<name>A0A6N8DS44_RHOAC</name>
<evidence type="ECO:0000259" key="1">
    <source>
        <dbReference type="PROSITE" id="PS50943"/>
    </source>
</evidence>
<organism evidence="2 3">
    <name type="scientific">Rhodoblastus acidophilus</name>
    <name type="common">Rhodopseudomonas acidophila</name>
    <dbReference type="NCBI Taxonomy" id="1074"/>
    <lineage>
        <taxon>Bacteria</taxon>
        <taxon>Pseudomonadati</taxon>
        <taxon>Pseudomonadota</taxon>
        <taxon>Alphaproteobacteria</taxon>
        <taxon>Hyphomicrobiales</taxon>
        <taxon>Rhodoblastaceae</taxon>
        <taxon>Rhodoblastus</taxon>
    </lineage>
</organism>
<dbReference type="OrthoDB" id="8456096at2"/>
<protein>
    <submittedName>
        <fullName evidence="2">Helix-turn-helix domain-containing protein</fullName>
    </submittedName>
</protein>
<sequence length="174" mass="19652">MIQLWKMNFLWKVKNQGFQPGCAVNARASRGVDLVPGRENRLSHRELRVSIMSDVNPIDKHVGARLRALREARGFSAEALVRPAGLSIDRLERLEDGRERISVDDMRRLCEVLGATPADFFRGLNEERPNSGPTGGDLSIEEEGRLLLADFRAIEDARKRRMLLMIAAAFAREK</sequence>
<accession>A0A6N8DS44</accession>
<comment type="caution">
    <text evidence="2">The sequence shown here is derived from an EMBL/GenBank/DDBJ whole genome shotgun (WGS) entry which is preliminary data.</text>
</comment>
<dbReference type="InterPro" id="IPR010982">
    <property type="entry name" value="Lambda_DNA-bd_dom_sf"/>
</dbReference>
<reference evidence="2 3" key="1">
    <citation type="submission" date="2019-11" db="EMBL/GenBank/DDBJ databases">
        <title>Whole-genome sequence of a Rhodoblastus acidophilus DSM 142.</title>
        <authorList>
            <person name="Kyndt J.A."/>
            <person name="Meyer T.E."/>
        </authorList>
    </citation>
    <scope>NUCLEOTIDE SEQUENCE [LARGE SCALE GENOMIC DNA]</scope>
    <source>
        <strain evidence="2 3">DSM 142</strain>
    </source>
</reference>
<gene>
    <name evidence="2" type="ORF">GJ654_13505</name>
</gene>
<proteinExistence type="predicted"/>
<dbReference type="SMART" id="SM00530">
    <property type="entry name" value="HTH_XRE"/>
    <property type="match status" value="1"/>
</dbReference>
<dbReference type="Pfam" id="PF13560">
    <property type="entry name" value="HTH_31"/>
    <property type="match status" value="1"/>
</dbReference>
<dbReference type="Gene3D" id="1.10.260.40">
    <property type="entry name" value="lambda repressor-like DNA-binding domains"/>
    <property type="match status" value="1"/>
</dbReference>
<dbReference type="CDD" id="cd00093">
    <property type="entry name" value="HTH_XRE"/>
    <property type="match status" value="1"/>
</dbReference>
<dbReference type="GO" id="GO:0003677">
    <property type="term" value="F:DNA binding"/>
    <property type="evidence" value="ECO:0007669"/>
    <property type="project" value="InterPro"/>
</dbReference>
<dbReference type="AlphaFoldDB" id="A0A6N8DS44"/>
<evidence type="ECO:0000313" key="3">
    <source>
        <dbReference type="Proteomes" id="UP000439113"/>
    </source>
</evidence>
<evidence type="ECO:0000313" key="2">
    <source>
        <dbReference type="EMBL" id="MTV32003.1"/>
    </source>
</evidence>
<dbReference type="Proteomes" id="UP000439113">
    <property type="component" value="Unassembled WGS sequence"/>
</dbReference>
<dbReference type="PROSITE" id="PS50943">
    <property type="entry name" value="HTH_CROC1"/>
    <property type="match status" value="1"/>
</dbReference>
<dbReference type="EMBL" id="WNKS01000012">
    <property type="protein sequence ID" value="MTV32003.1"/>
    <property type="molecule type" value="Genomic_DNA"/>
</dbReference>